<feature type="non-terminal residue" evidence="1">
    <location>
        <position position="1"/>
    </location>
</feature>
<name>X1EMY8_9ZZZZ</name>
<sequence>DPIYLNIPEGGYTLEYGQNLLLEGCVRDNDNYLVEDRIYQYNYTEAQDGRTVYTLDIISPLGDPNFISTEEFSIYYIDIFDLPRDSCHCLLHNPLIINSVHILRYIRLQECSDKLD</sequence>
<accession>X1EMY8</accession>
<reference evidence="1" key="1">
    <citation type="journal article" date="2014" name="Front. Microbiol.">
        <title>High frequency of phylogenetically diverse reductive dehalogenase-homologous genes in deep subseafloor sedimentary metagenomes.</title>
        <authorList>
            <person name="Kawai M."/>
            <person name="Futagami T."/>
            <person name="Toyoda A."/>
            <person name="Takaki Y."/>
            <person name="Nishi S."/>
            <person name="Hori S."/>
            <person name="Arai W."/>
            <person name="Tsubouchi T."/>
            <person name="Morono Y."/>
            <person name="Uchiyama I."/>
            <person name="Ito T."/>
            <person name="Fujiyama A."/>
            <person name="Inagaki F."/>
            <person name="Takami H."/>
        </authorList>
    </citation>
    <scope>NUCLEOTIDE SEQUENCE</scope>
    <source>
        <strain evidence="1">Expedition CK06-06</strain>
    </source>
</reference>
<dbReference type="EMBL" id="BART01039591">
    <property type="protein sequence ID" value="GAH21725.1"/>
    <property type="molecule type" value="Genomic_DNA"/>
</dbReference>
<comment type="caution">
    <text evidence="1">The sequence shown here is derived from an EMBL/GenBank/DDBJ whole genome shotgun (WGS) entry which is preliminary data.</text>
</comment>
<organism evidence="1">
    <name type="scientific">marine sediment metagenome</name>
    <dbReference type="NCBI Taxonomy" id="412755"/>
    <lineage>
        <taxon>unclassified sequences</taxon>
        <taxon>metagenomes</taxon>
        <taxon>ecological metagenomes</taxon>
    </lineage>
</organism>
<feature type="non-terminal residue" evidence="1">
    <location>
        <position position="116"/>
    </location>
</feature>
<gene>
    <name evidence="1" type="ORF">S01H4_64983</name>
</gene>
<dbReference type="AlphaFoldDB" id="X1EMY8"/>
<evidence type="ECO:0000313" key="1">
    <source>
        <dbReference type="EMBL" id="GAH21725.1"/>
    </source>
</evidence>
<proteinExistence type="predicted"/>
<protein>
    <submittedName>
        <fullName evidence="1">Uncharacterized protein</fullName>
    </submittedName>
</protein>